<comment type="caution">
    <text evidence="2">The sequence shown here is derived from an EMBL/GenBank/DDBJ whole genome shotgun (WGS) entry which is preliminary data.</text>
</comment>
<sequence>MQEYSSGASRSVPCVTIEIDGDEVQPYQTINFVDDGSEMGFGANGFAPPSPNPCARPGLHPLNQPSTFRPPHIIIAHNSTSPPLAGSDQPIYSYPKRPRQRNF</sequence>
<evidence type="ECO:0000313" key="3">
    <source>
        <dbReference type="Proteomes" id="UP000218231"/>
    </source>
</evidence>
<dbReference type="AlphaFoldDB" id="A0A2A2J1D3"/>
<keyword evidence="3" id="KW-1185">Reference proteome</keyword>
<evidence type="ECO:0000313" key="2">
    <source>
        <dbReference type="EMBL" id="PAV55636.1"/>
    </source>
</evidence>
<name>A0A2A2J1D3_9BILA</name>
<reference evidence="2 3" key="1">
    <citation type="journal article" date="2017" name="Curr. Biol.">
        <title>Genome architecture and evolution of a unichromosomal asexual nematode.</title>
        <authorList>
            <person name="Fradin H."/>
            <person name="Zegar C."/>
            <person name="Gutwein M."/>
            <person name="Lucas J."/>
            <person name="Kovtun M."/>
            <person name="Corcoran D."/>
            <person name="Baugh L.R."/>
            <person name="Kiontke K."/>
            <person name="Gunsalus K."/>
            <person name="Fitch D.H."/>
            <person name="Piano F."/>
        </authorList>
    </citation>
    <scope>NUCLEOTIDE SEQUENCE [LARGE SCALE GENOMIC DNA]</scope>
    <source>
        <strain evidence="2">PF1309</strain>
    </source>
</reference>
<organism evidence="2 3">
    <name type="scientific">Diploscapter pachys</name>
    <dbReference type="NCBI Taxonomy" id="2018661"/>
    <lineage>
        <taxon>Eukaryota</taxon>
        <taxon>Metazoa</taxon>
        <taxon>Ecdysozoa</taxon>
        <taxon>Nematoda</taxon>
        <taxon>Chromadorea</taxon>
        <taxon>Rhabditida</taxon>
        <taxon>Rhabditina</taxon>
        <taxon>Rhabditomorpha</taxon>
        <taxon>Rhabditoidea</taxon>
        <taxon>Rhabditidae</taxon>
        <taxon>Diploscapter</taxon>
    </lineage>
</organism>
<gene>
    <name evidence="2" type="ORF">WR25_25902</name>
</gene>
<accession>A0A2A2J1D3</accession>
<proteinExistence type="predicted"/>
<protein>
    <submittedName>
        <fullName evidence="2">Uncharacterized protein</fullName>
    </submittedName>
</protein>
<evidence type="ECO:0000256" key="1">
    <source>
        <dbReference type="SAM" id="MobiDB-lite"/>
    </source>
</evidence>
<dbReference type="Proteomes" id="UP000218231">
    <property type="component" value="Unassembled WGS sequence"/>
</dbReference>
<feature type="region of interest" description="Disordered" evidence="1">
    <location>
        <begin position="41"/>
        <end position="103"/>
    </location>
</feature>
<dbReference type="EMBL" id="LIAE01010761">
    <property type="protein sequence ID" value="PAV55636.1"/>
    <property type="molecule type" value="Genomic_DNA"/>
</dbReference>